<feature type="domain" description="FmdE-like treble clef zinc finger" evidence="2">
    <location>
        <begin position="161"/>
        <end position="183"/>
    </location>
</feature>
<dbReference type="EMBL" id="CM001022">
    <property type="protein sequence ID" value="EFQ22668.1"/>
    <property type="molecule type" value="Genomic_DNA"/>
</dbReference>
<dbReference type="Pfam" id="PF02663">
    <property type="entry name" value="FmdE"/>
    <property type="match status" value="1"/>
</dbReference>
<dbReference type="eggNOG" id="COG2191">
    <property type="taxonomic scope" value="Bacteria"/>
</dbReference>
<dbReference type="Proteomes" id="UP000005096">
    <property type="component" value="Chromosome"/>
</dbReference>
<evidence type="ECO:0000259" key="2">
    <source>
        <dbReference type="Pfam" id="PF23475"/>
    </source>
</evidence>
<dbReference type="InterPro" id="IPR053194">
    <property type="entry name" value="tRNA_methyltr_O"/>
</dbReference>
<organism evidence="3 4">
    <name type="scientific">Aminomonas paucivorans DSM 12260</name>
    <dbReference type="NCBI Taxonomy" id="584708"/>
    <lineage>
        <taxon>Bacteria</taxon>
        <taxon>Thermotogati</taxon>
        <taxon>Synergistota</taxon>
        <taxon>Synergistia</taxon>
        <taxon>Synergistales</taxon>
        <taxon>Synergistaceae</taxon>
        <taxon>Aminomonas</taxon>
    </lineage>
</organism>
<dbReference type="AlphaFoldDB" id="E3CXS5"/>
<dbReference type="OrthoDB" id="9804309at2"/>
<dbReference type="PaxDb" id="584708-Apau_0232"/>
<reference evidence="3 4" key="1">
    <citation type="journal article" date="2010" name="Stand. Genomic Sci.">
        <title>Non-contiguous finished genome sequence of Aminomonas paucivorans type strain (GLU-3).</title>
        <authorList>
            <person name="Pitluck S."/>
            <person name="Yasawong M."/>
            <person name="Held B."/>
            <person name="Lapidus A."/>
            <person name="Nolan M."/>
            <person name="Copeland A."/>
            <person name="Lucas S."/>
            <person name="Del Rio T.G."/>
            <person name="Tice H."/>
            <person name="Cheng J.F."/>
            <person name="Chertkov O."/>
            <person name="Goodwin L."/>
            <person name="Tapia R."/>
            <person name="Han C."/>
            <person name="Liolios K."/>
            <person name="Ivanova N."/>
            <person name="Mavromatis K."/>
            <person name="Ovchinnikova G."/>
            <person name="Pati A."/>
            <person name="Chen A."/>
            <person name="Palaniappan K."/>
            <person name="Land M."/>
            <person name="Hauser L."/>
            <person name="Chang Y.J."/>
            <person name="Jeffries C.D."/>
            <person name="Pukall R."/>
            <person name="Spring S."/>
            <person name="Rohde M."/>
            <person name="Sikorski J."/>
            <person name="Goker M."/>
            <person name="Woyke T."/>
            <person name="Bristow J."/>
            <person name="Eisen J.A."/>
            <person name="Markowitz V."/>
            <person name="Hugenholtz P."/>
            <person name="Kyrpides N.C."/>
            <person name="Klenk H.P."/>
        </authorList>
    </citation>
    <scope>NUCLEOTIDE SEQUENCE [LARGE SCALE GENOMIC DNA]</scope>
    <source>
        <strain evidence="3 4">DSM 12260</strain>
    </source>
</reference>
<accession>E3CXS5</accession>
<dbReference type="STRING" id="584708.Apau_0232"/>
<dbReference type="RefSeq" id="WP_006299812.1">
    <property type="nucleotide sequence ID" value="NZ_CM001022.1"/>
</dbReference>
<sequence>MNYGRFASYEDFLKELEQFHGKMAPGGVLGLQMVNLAWELLPPGIEMDVICETRKCLTDAIQLLTPCTVGNHWLKVVDTGRFAAVFYDKRTGKGVRISLSTEKLKNFPVIHDWFFKLTPKKDQSLEAILGEICRAGYDILDHRPVQVDPQVFKPRDKTPPVVCPICGEAYPPAHGDRCRGCQGVTDGTFR</sequence>
<dbReference type="HOGENOM" id="CLU_112307_0_0_0"/>
<proteinExistence type="predicted"/>
<dbReference type="PANTHER" id="PTHR39418">
    <property type="entry name" value="DEHYDROGENASE-RELATED"/>
    <property type="match status" value="1"/>
</dbReference>
<dbReference type="InterPro" id="IPR003814">
    <property type="entry name" value="FmdEsu_dom"/>
</dbReference>
<keyword evidence="4" id="KW-1185">Reference proteome</keyword>
<dbReference type="SUPFAM" id="SSF143555">
    <property type="entry name" value="FwdE-like"/>
    <property type="match status" value="1"/>
</dbReference>
<feature type="domain" description="Formylmethanofuran dehydrogenase subunit E" evidence="1">
    <location>
        <begin position="19"/>
        <end position="141"/>
    </location>
</feature>
<evidence type="ECO:0000313" key="3">
    <source>
        <dbReference type="EMBL" id="EFQ22668.1"/>
    </source>
</evidence>
<dbReference type="Gene3D" id="3.30.1330.130">
    <property type="match status" value="1"/>
</dbReference>
<evidence type="ECO:0000259" key="1">
    <source>
        <dbReference type="Pfam" id="PF02663"/>
    </source>
</evidence>
<name>E3CXS5_9BACT</name>
<gene>
    <name evidence="3" type="ORF">Apau_0232</name>
</gene>
<dbReference type="PANTHER" id="PTHR39418:SF1">
    <property type="entry name" value="DEHYDROGENASE"/>
    <property type="match status" value="1"/>
</dbReference>
<evidence type="ECO:0000313" key="4">
    <source>
        <dbReference type="Proteomes" id="UP000005096"/>
    </source>
</evidence>
<dbReference type="Pfam" id="PF23475">
    <property type="entry name" value="zf-Tbcl_FmdE"/>
    <property type="match status" value="1"/>
</dbReference>
<dbReference type="Gene3D" id="3.30.60.80">
    <property type="match status" value="1"/>
</dbReference>
<protein>
    <submittedName>
        <fullName evidence="3">Formylmethanofuran dehydrogenase subunit E region</fullName>
    </submittedName>
</protein>
<dbReference type="InterPro" id="IPR057035">
    <property type="entry name" value="Znf-Tbcl_FmdE"/>
</dbReference>